<dbReference type="SUPFAM" id="SSF56281">
    <property type="entry name" value="Metallo-hydrolase/oxidoreductase"/>
    <property type="match status" value="1"/>
</dbReference>
<accession>A0AAE0SG96</accession>
<evidence type="ECO:0000313" key="2">
    <source>
        <dbReference type="Proteomes" id="UP001195483"/>
    </source>
</evidence>
<proteinExistence type="predicted"/>
<reference evidence="1" key="2">
    <citation type="journal article" date="2021" name="Genome Biol. Evol.">
        <title>Developing a high-quality reference genome for a parasitic bivalve with doubly uniparental inheritance (Bivalvia: Unionida).</title>
        <authorList>
            <person name="Smith C.H."/>
        </authorList>
    </citation>
    <scope>NUCLEOTIDE SEQUENCE</scope>
    <source>
        <strain evidence="1">CHS0354</strain>
        <tissue evidence="1">Mantle</tissue>
    </source>
</reference>
<dbReference type="PANTHER" id="PTHR46504:SF2">
    <property type="entry name" value="TRNASE Z TRZ1"/>
    <property type="match status" value="1"/>
</dbReference>
<comment type="caution">
    <text evidence="1">The sequence shown here is derived from an EMBL/GenBank/DDBJ whole genome shotgun (WGS) entry which is preliminary data.</text>
</comment>
<reference evidence="1" key="1">
    <citation type="journal article" date="2021" name="Genome Biol. Evol.">
        <title>A High-Quality Reference Genome for a Parasitic Bivalve with Doubly Uniparental Inheritance (Bivalvia: Unionida).</title>
        <authorList>
            <person name="Smith C.H."/>
        </authorList>
    </citation>
    <scope>NUCLEOTIDE SEQUENCE</scope>
    <source>
        <strain evidence="1">CHS0354</strain>
    </source>
</reference>
<dbReference type="Gene3D" id="3.60.15.10">
    <property type="entry name" value="Ribonuclease Z/Hydroxyacylglutathione hydrolase-like"/>
    <property type="match status" value="1"/>
</dbReference>
<dbReference type="EMBL" id="JAEAOA010001888">
    <property type="protein sequence ID" value="KAK3591487.1"/>
    <property type="molecule type" value="Genomic_DNA"/>
</dbReference>
<keyword evidence="2" id="KW-1185">Reference proteome</keyword>
<organism evidence="1 2">
    <name type="scientific">Potamilus streckersoni</name>
    <dbReference type="NCBI Taxonomy" id="2493646"/>
    <lineage>
        <taxon>Eukaryota</taxon>
        <taxon>Metazoa</taxon>
        <taxon>Spiralia</taxon>
        <taxon>Lophotrochozoa</taxon>
        <taxon>Mollusca</taxon>
        <taxon>Bivalvia</taxon>
        <taxon>Autobranchia</taxon>
        <taxon>Heteroconchia</taxon>
        <taxon>Palaeoheterodonta</taxon>
        <taxon>Unionida</taxon>
        <taxon>Unionoidea</taxon>
        <taxon>Unionidae</taxon>
        <taxon>Ambleminae</taxon>
        <taxon>Lampsilini</taxon>
        <taxon>Potamilus</taxon>
    </lineage>
</organism>
<dbReference type="AlphaFoldDB" id="A0AAE0SG96"/>
<sequence>MEEAGWSKLCGYSIYPWSIGGVFTTVVIMKDDLKLAFDMGDCCRQSIPCNHVFISHGHMDHISSIPQHSSRRELFGMKKASYYVPDHLLDLVKEVASTFHQINVTDKILDNLDVRPVTLQDKIKVARAYFVCPFPTVHRVPSQGYILYRRQRTMKDEYKHLEGPEIALKAKERVELYNYTEIPDIAYTGDTTFELFLKSPHPDLLKVKILIVETTYIDEEPGKDIIRQARDRGHIHLAEIIDNAHLFENVQHILLMHFSDKYSENEITDKVFSILPESLKKKVLVATIAKRLY</sequence>
<protein>
    <submittedName>
        <fullName evidence="1">Uncharacterized protein</fullName>
    </submittedName>
</protein>
<gene>
    <name evidence="1" type="ORF">CHS0354_031593</name>
</gene>
<evidence type="ECO:0000313" key="1">
    <source>
        <dbReference type="EMBL" id="KAK3591487.1"/>
    </source>
</evidence>
<name>A0AAE0SG96_9BIVA</name>
<dbReference type="InterPro" id="IPR036866">
    <property type="entry name" value="RibonucZ/Hydroxyglut_hydro"/>
</dbReference>
<dbReference type="PANTHER" id="PTHR46504">
    <property type="entry name" value="TRNASE Z TRZ1"/>
    <property type="match status" value="1"/>
</dbReference>
<dbReference type="Proteomes" id="UP001195483">
    <property type="component" value="Unassembled WGS sequence"/>
</dbReference>
<reference evidence="1" key="3">
    <citation type="submission" date="2023-05" db="EMBL/GenBank/DDBJ databases">
        <authorList>
            <person name="Smith C.H."/>
        </authorList>
    </citation>
    <scope>NUCLEOTIDE SEQUENCE</scope>
    <source>
        <strain evidence="1">CHS0354</strain>
        <tissue evidence="1">Mantle</tissue>
    </source>
</reference>